<dbReference type="EMBL" id="SRLO01000082">
    <property type="protein sequence ID" value="TNN77467.1"/>
    <property type="molecule type" value="Genomic_DNA"/>
</dbReference>
<protein>
    <submittedName>
        <fullName evidence="1">Uncharacterized protein</fullName>
    </submittedName>
</protein>
<reference evidence="1 2" key="1">
    <citation type="submission" date="2019-03" db="EMBL/GenBank/DDBJ databases">
        <title>First draft genome of Liparis tanakae, snailfish: a comprehensive survey of snailfish specific genes.</title>
        <authorList>
            <person name="Kim W."/>
            <person name="Song I."/>
            <person name="Jeong J.-H."/>
            <person name="Kim D."/>
            <person name="Kim S."/>
            <person name="Ryu S."/>
            <person name="Song J.Y."/>
            <person name="Lee S.K."/>
        </authorList>
    </citation>
    <scope>NUCLEOTIDE SEQUENCE [LARGE SCALE GENOMIC DNA]</scope>
    <source>
        <tissue evidence="1">Muscle</tissue>
    </source>
</reference>
<name>A0A4Z2II67_9TELE</name>
<accession>A0A4Z2II67</accession>
<sequence length="115" mass="12706">MSYCFPDVCISEKRLNDQKCGQYPCRLAPCCASGERCTQPTDCRAVSWMPNLTSHAKRKETPPVFKVDALHLPISGPVVRVISRMSVNTPEHDSLTVICGPSNVCAEQLCGVRMH</sequence>
<comment type="caution">
    <text evidence="1">The sequence shown here is derived from an EMBL/GenBank/DDBJ whole genome shotgun (WGS) entry which is preliminary data.</text>
</comment>
<proteinExistence type="predicted"/>
<evidence type="ECO:0000313" key="1">
    <source>
        <dbReference type="EMBL" id="TNN77467.1"/>
    </source>
</evidence>
<evidence type="ECO:0000313" key="2">
    <source>
        <dbReference type="Proteomes" id="UP000314294"/>
    </source>
</evidence>
<organism evidence="1 2">
    <name type="scientific">Liparis tanakae</name>
    <name type="common">Tanaka's snailfish</name>
    <dbReference type="NCBI Taxonomy" id="230148"/>
    <lineage>
        <taxon>Eukaryota</taxon>
        <taxon>Metazoa</taxon>
        <taxon>Chordata</taxon>
        <taxon>Craniata</taxon>
        <taxon>Vertebrata</taxon>
        <taxon>Euteleostomi</taxon>
        <taxon>Actinopterygii</taxon>
        <taxon>Neopterygii</taxon>
        <taxon>Teleostei</taxon>
        <taxon>Neoteleostei</taxon>
        <taxon>Acanthomorphata</taxon>
        <taxon>Eupercaria</taxon>
        <taxon>Perciformes</taxon>
        <taxon>Cottioidei</taxon>
        <taxon>Cottales</taxon>
        <taxon>Liparidae</taxon>
        <taxon>Liparis</taxon>
    </lineage>
</organism>
<keyword evidence="2" id="KW-1185">Reference proteome</keyword>
<dbReference type="Proteomes" id="UP000314294">
    <property type="component" value="Unassembled WGS sequence"/>
</dbReference>
<gene>
    <name evidence="1" type="ORF">EYF80_012281</name>
</gene>
<dbReference type="AlphaFoldDB" id="A0A4Z2II67"/>